<proteinExistence type="inferred from homology"/>
<gene>
    <name evidence="6" type="ORF">DL546_002095</name>
</gene>
<comment type="similarity">
    <text evidence="1">Belongs to the NADH:flavin oxidoreductase/NADH oxidase family.</text>
</comment>
<dbReference type="PANTHER" id="PTHR43656:SF2">
    <property type="entry name" value="BINDING OXIDOREDUCTASE, PUTATIVE (AFU_ORTHOLOGUE AFUA_2G08260)-RELATED"/>
    <property type="match status" value="1"/>
</dbReference>
<keyword evidence="4" id="KW-0560">Oxidoreductase</keyword>
<dbReference type="GO" id="GO:0016491">
    <property type="term" value="F:oxidoreductase activity"/>
    <property type="evidence" value="ECO:0007669"/>
    <property type="project" value="UniProtKB-KW"/>
</dbReference>
<sequence length="416" mass="44807">MEHIAQPLTLPCGLTLPNRMVKAAMAENLADANMLPTPPLYQAYAGWAEGGWGMVLTGNVQVDARYLGAPRDLSLNKASVSDAQLLASWKEWAKSFAGHNAPTVMQINHPGRQSPAGAGTKGFFEKNLAPSAVPLKLGDGWIQAVMSRLVFGVPKEMTVEEIQTVVRQFADCAKLAAEAGFHGVQIHGAHGYLLAQFLSASSNLRTDAYGGSPRNRARIVVEIIKACREATPKGFCVGIKLNSVDHQSASAMKDCIEQLEEIRAAGVDFLEVSGGSYEDPSMFLGTEDSEKVKPTSVRTQAREAFFLEFTRAIRDKFTDVPLCVTGGFRTRQGMEAALAEGACEMVGVGRPAVLNPSLPKSVILNKAVKDEDAKLYARKIAAPWWLQKMGGKAVGAGAESSWYSKQIGDIRPETAQ</sequence>
<evidence type="ECO:0000313" key="7">
    <source>
        <dbReference type="Proteomes" id="UP000275385"/>
    </source>
</evidence>
<name>A0A420YK36_9PEZI</name>
<evidence type="ECO:0000256" key="2">
    <source>
        <dbReference type="ARBA" id="ARBA00022630"/>
    </source>
</evidence>
<dbReference type="InterPro" id="IPR013785">
    <property type="entry name" value="Aldolase_TIM"/>
</dbReference>
<dbReference type="InterPro" id="IPR051799">
    <property type="entry name" value="NADH_flavin_oxidoreductase"/>
</dbReference>
<keyword evidence="2" id="KW-0285">Flavoprotein</keyword>
<feature type="domain" description="NADH:flavin oxidoreductase/NADH oxidase N-terminal" evidence="5">
    <location>
        <begin position="6"/>
        <end position="362"/>
    </location>
</feature>
<evidence type="ECO:0000313" key="6">
    <source>
        <dbReference type="EMBL" id="RKU48211.1"/>
    </source>
</evidence>
<evidence type="ECO:0000259" key="5">
    <source>
        <dbReference type="Pfam" id="PF00724"/>
    </source>
</evidence>
<evidence type="ECO:0000256" key="4">
    <source>
        <dbReference type="ARBA" id="ARBA00023002"/>
    </source>
</evidence>
<dbReference type="Gene3D" id="3.20.20.70">
    <property type="entry name" value="Aldolase class I"/>
    <property type="match status" value="1"/>
</dbReference>
<evidence type="ECO:0000256" key="3">
    <source>
        <dbReference type="ARBA" id="ARBA00022643"/>
    </source>
</evidence>
<protein>
    <recommendedName>
        <fullName evidence="5">NADH:flavin oxidoreductase/NADH oxidase N-terminal domain-containing protein</fullName>
    </recommendedName>
</protein>
<dbReference type="Pfam" id="PF00724">
    <property type="entry name" value="Oxidored_FMN"/>
    <property type="match status" value="1"/>
</dbReference>
<dbReference type="PANTHER" id="PTHR43656">
    <property type="entry name" value="BINDING OXIDOREDUCTASE, PUTATIVE (AFU_ORTHOLOGUE AFUA_2G08260)-RELATED"/>
    <property type="match status" value="1"/>
</dbReference>
<dbReference type="CDD" id="cd04733">
    <property type="entry name" value="OYE_like_2_FMN"/>
    <property type="match status" value="1"/>
</dbReference>
<dbReference type="Proteomes" id="UP000275385">
    <property type="component" value="Unassembled WGS sequence"/>
</dbReference>
<dbReference type="STRING" id="177199.A0A420YK36"/>
<keyword evidence="7" id="KW-1185">Reference proteome</keyword>
<dbReference type="InterPro" id="IPR001155">
    <property type="entry name" value="OxRdtase_FMN_N"/>
</dbReference>
<dbReference type="AlphaFoldDB" id="A0A420YK36"/>
<reference evidence="6 7" key="1">
    <citation type="submission" date="2018-08" db="EMBL/GenBank/DDBJ databases">
        <title>Draft genome of the lignicolous fungus Coniochaeta pulveracea.</title>
        <authorList>
            <person name="Borstlap C.J."/>
            <person name="De Witt R.N."/>
            <person name="Botha A."/>
            <person name="Volschenk H."/>
        </authorList>
    </citation>
    <scope>NUCLEOTIDE SEQUENCE [LARGE SCALE GENOMIC DNA]</scope>
    <source>
        <strain evidence="6 7">CAB683</strain>
    </source>
</reference>
<accession>A0A420YK36</accession>
<dbReference type="SUPFAM" id="SSF51395">
    <property type="entry name" value="FMN-linked oxidoreductases"/>
    <property type="match status" value="1"/>
</dbReference>
<evidence type="ECO:0000256" key="1">
    <source>
        <dbReference type="ARBA" id="ARBA00005979"/>
    </source>
</evidence>
<dbReference type="OrthoDB" id="1663137at2759"/>
<dbReference type="EMBL" id="QVQW01000005">
    <property type="protein sequence ID" value="RKU48211.1"/>
    <property type="molecule type" value="Genomic_DNA"/>
</dbReference>
<comment type="caution">
    <text evidence="6">The sequence shown here is derived from an EMBL/GenBank/DDBJ whole genome shotgun (WGS) entry which is preliminary data.</text>
</comment>
<dbReference type="GO" id="GO:0010181">
    <property type="term" value="F:FMN binding"/>
    <property type="evidence" value="ECO:0007669"/>
    <property type="project" value="InterPro"/>
</dbReference>
<organism evidence="6 7">
    <name type="scientific">Coniochaeta pulveracea</name>
    <dbReference type="NCBI Taxonomy" id="177199"/>
    <lineage>
        <taxon>Eukaryota</taxon>
        <taxon>Fungi</taxon>
        <taxon>Dikarya</taxon>
        <taxon>Ascomycota</taxon>
        <taxon>Pezizomycotina</taxon>
        <taxon>Sordariomycetes</taxon>
        <taxon>Sordariomycetidae</taxon>
        <taxon>Coniochaetales</taxon>
        <taxon>Coniochaetaceae</taxon>
        <taxon>Coniochaeta</taxon>
    </lineage>
</organism>
<keyword evidence="3" id="KW-0288">FMN</keyword>